<protein>
    <submittedName>
        <fullName evidence="1">Uncharacterized protein</fullName>
    </submittedName>
</protein>
<evidence type="ECO:0000313" key="1">
    <source>
        <dbReference type="EMBL" id="SFC72089.1"/>
    </source>
</evidence>
<dbReference type="AlphaFoldDB" id="A0A1I1LGD4"/>
<proteinExistence type="predicted"/>
<dbReference type="Proteomes" id="UP000199672">
    <property type="component" value="Unassembled WGS sequence"/>
</dbReference>
<name>A0A1I1LGD4_9FLAO</name>
<dbReference type="STRING" id="739143.SAMN05216297_1027"/>
<evidence type="ECO:0000313" key="2">
    <source>
        <dbReference type="Proteomes" id="UP000199672"/>
    </source>
</evidence>
<dbReference type="OrthoDB" id="1121396at2"/>
<reference evidence="2" key="1">
    <citation type="submission" date="2016-10" db="EMBL/GenBank/DDBJ databases">
        <authorList>
            <person name="Varghese N."/>
            <person name="Submissions S."/>
        </authorList>
    </citation>
    <scope>NUCLEOTIDE SEQUENCE [LARGE SCALE GENOMIC DNA]</scope>
    <source>
        <strain evidence="2">CGMCC 1.10370</strain>
    </source>
</reference>
<sequence length="235" mass="26209">MTGSAGLGLRGTVGHQNNYETSTELLARRLELTGALEKKELKIRQEGGVLIDLSGNVQVTVELLIEDDWAAPVALCKFSNLYTNAVPVLPKDIEFKLKTLIYPDIKKDIIATLDYSFLYRQIISGHRHLPEARQKIKLNHGFVKNAENLKLKKAPVTLLKAQDIKPKIYELKIGDQILSFDNTALKFETVDEATAFLRYIGDLVLKNMVISKINLNGNTLAASSYEAIKISTVQL</sequence>
<dbReference type="EMBL" id="FOMH01000002">
    <property type="protein sequence ID" value="SFC72089.1"/>
    <property type="molecule type" value="Genomic_DNA"/>
</dbReference>
<organism evidence="1 2">
    <name type="scientific">Flavobacterium phragmitis</name>
    <dbReference type="NCBI Taxonomy" id="739143"/>
    <lineage>
        <taxon>Bacteria</taxon>
        <taxon>Pseudomonadati</taxon>
        <taxon>Bacteroidota</taxon>
        <taxon>Flavobacteriia</taxon>
        <taxon>Flavobacteriales</taxon>
        <taxon>Flavobacteriaceae</taxon>
        <taxon>Flavobacterium</taxon>
    </lineage>
</organism>
<accession>A0A1I1LGD4</accession>
<dbReference type="RefSeq" id="WP_091490719.1">
    <property type="nucleotide sequence ID" value="NZ_FOMH01000002.1"/>
</dbReference>
<keyword evidence="2" id="KW-1185">Reference proteome</keyword>
<gene>
    <name evidence="1" type="ORF">SAMN05216297_1027</name>
</gene>